<dbReference type="NCBIfam" id="NF008053">
    <property type="entry name" value="PRK10787.1"/>
    <property type="match status" value="1"/>
</dbReference>
<evidence type="ECO:0000256" key="11">
    <source>
        <dbReference type="PIRNR" id="PIRNR001174"/>
    </source>
</evidence>
<comment type="induction">
    <text evidence="10">By heat shock.</text>
</comment>
<feature type="active site" evidence="10 12">
    <location>
        <position position="697"/>
    </location>
</feature>
<dbReference type="GO" id="GO:0043565">
    <property type="term" value="F:sequence-specific DNA binding"/>
    <property type="evidence" value="ECO:0007669"/>
    <property type="project" value="UniProtKB-UniRule"/>
</dbReference>
<dbReference type="Pfam" id="PF02190">
    <property type="entry name" value="LON_substr_bdg"/>
    <property type="match status" value="1"/>
</dbReference>
<dbReference type="InterPro" id="IPR003959">
    <property type="entry name" value="ATPase_AAA_core"/>
</dbReference>
<dbReference type="InterPro" id="IPR027543">
    <property type="entry name" value="Lon_bac"/>
</dbReference>
<evidence type="ECO:0000256" key="15">
    <source>
        <dbReference type="RuleBase" id="RU000591"/>
    </source>
</evidence>
<evidence type="ECO:0000313" key="21">
    <source>
        <dbReference type="Proteomes" id="UP000247565"/>
    </source>
</evidence>
<evidence type="ECO:0000256" key="14">
    <source>
        <dbReference type="PROSITE-ProRule" id="PRU01122"/>
    </source>
</evidence>
<keyword evidence="6 10" id="KW-0720">Serine protease</keyword>
<dbReference type="PROSITE" id="PS51786">
    <property type="entry name" value="LON_PROTEOLYTIC"/>
    <property type="match status" value="1"/>
</dbReference>
<feature type="coiled-coil region" evidence="16">
    <location>
        <begin position="202"/>
        <end position="290"/>
    </location>
</feature>
<dbReference type="CDD" id="cd19500">
    <property type="entry name" value="RecA-like_Lon"/>
    <property type="match status" value="1"/>
</dbReference>
<keyword evidence="16" id="KW-0175">Coiled coil</keyword>
<dbReference type="FunFam" id="1.20.5.5270:FF:000002">
    <property type="entry name" value="Lon protease homolog"/>
    <property type="match status" value="1"/>
</dbReference>
<comment type="catalytic activity">
    <reaction evidence="9 10 11 14">
        <text>Hydrolysis of proteins in presence of ATP.</text>
        <dbReference type="EC" id="3.4.21.53"/>
    </reaction>
</comment>
<evidence type="ECO:0000256" key="1">
    <source>
        <dbReference type="ARBA" id="ARBA00004496"/>
    </source>
</evidence>
<dbReference type="GO" id="GO:0006515">
    <property type="term" value="P:protein quality control for misfolded or incompletely synthesized proteins"/>
    <property type="evidence" value="ECO:0007669"/>
    <property type="project" value="UniProtKB-UniRule"/>
</dbReference>
<feature type="binding site" evidence="10 13">
    <location>
        <begin position="375"/>
        <end position="382"/>
    </location>
    <ligand>
        <name>ATP</name>
        <dbReference type="ChEBI" id="CHEBI:30616"/>
    </ligand>
</feature>
<feature type="active site" evidence="10 12">
    <location>
        <position position="740"/>
    </location>
</feature>
<comment type="subcellular location">
    <subcellularLocation>
        <location evidence="1 10 11">Cytoplasm</location>
    </subcellularLocation>
</comment>
<sequence length="820" mass="92384">MTEKKIESEISEKKEKDANKDQEIRQPNIMAVLPLRDIVVFPYMIVPLFVGREKSVCALEEVTKNHSKILLVSQKDASVEDPTEKDVYSFGTIATILQLLKLPDGTVKVLVEGIQRAKVKKFIDHEAFFEAEVELIEETENDDKEINVLKRTMTNQFEQYVKLNKSIAPEVLVAVNQIENSSKAIDTITSHLNLKVSEKQEILETVDLKKRLEKLLEHLETEVGVLQVEKRIRNRVKKQMEKTQREYYLNEQLKAIQKELGEGEDGKDELTELEDKIKKLRLTKEARDKALSDLKKLRGMSPMSAEATVVRNYLDWIVGLPWKKRSKISKNLKKAEEILNHDHYGLEKVKERILEYLAVQIRSSKLKGPILCLVGPPGVGKTSLARSIAKATGREYVRMSLGGVRDEAEIRGHRRTYIGAMPGKIIQGMKKAGTSNPLFLLDEIDKLGADWRGDPASALLEVLDPEQNSTFVDHYLEVDYDLSDVMFITTANSFNMPQPLLDRMEIIRIAGYTEDEKVQIARQHLIKKEGESHSLKPTEWSIDDEVLRELVRTYTREAGVRNLEREIAKIARKIVKKIVSGECDHVKITLDNLEDYVGVKRYFYGESEERDIIGVVTGLAWTEVGGDILHIESVMVPGKGHIKITGKLGEVMQESVSAALSYVKSRALQFGIHPDLFEKHDIHVHVPEGATPKDGPSAGVAMATSIVSIMTGIPVRKDIAMTGEITLRGRVLPIGGLKEKLLAALRAGVKKVFIPQENERDLVEIPDNVKSNLTIVPVKMVDDVIHQALIRPYESIELEETSTPVIAKKSNVSSKKQLAH</sequence>
<dbReference type="GO" id="GO:0004252">
    <property type="term" value="F:serine-type endopeptidase activity"/>
    <property type="evidence" value="ECO:0007669"/>
    <property type="project" value="UniProtKB-UniRule"/>
</dbReference>
<dbReference type="AlphaFoldDB" id="A0A318MZD5"/>
<dbReference type="InterPro" id="IPR027417">
    <property type="entry name" value="P-loop_NTPase"/>
</dbReference>
<dbReference type="InterPro" id="IPR004815">
    <property type="entry name" value="Lon_bac/euk-typ"/>
</dbReference>
<dbReference type="GO" id="GO:0034605">
    <property type="term" value="P:cellular response to heat"/>
    <property type="evidence" value="ECO:0007669"/>
    <property type="project" value="UniProtKB-UniRule"/>
</dbReference>
<keyword evidence="5 10" id="KW-0378">Hydrolase</keyword>
<name>A0A318MZD5_9PROT</name>
<dbReference type="OrthoDB" id="9803599at2"/>
<evidence type="ECO:0000256" key="12">
    <source>
        <dbReference type="PIRSR" id="PIRSR001174-1"/>
    </source>
</evidence>
<keyword evidence="7 10" id="KW-0067">ATP-binding</keyword>
<keyword evidence="8 10" id="KW-0346">Stress response</keyword>
<evidence type="ECO:0000256" key="3">
    <source>
        <dbReference type="ARBA" id="ARBA00022670"/>
    </source>
</evidence>
<dbReference type="Gene3D" id="3.30.230.10">
    <property type="match status" value="1"/>
</dbReference>
<dbReference type="InterPro" id="IPR008268">
    <property type="entry name" value="Peptidase_S16_AS"/>
</dbReference>
<keyword evidence="2 10" id="KW-0963">Cytoplasm</keyword>
<dbReference type="GO" id="GO:0005524">
    <property type="term" value="F:ATP binding"/>
    <property type="evidence" value="ECO:0007669"/>
    <property type="project" value="UniProtKB-UniRule"/>
</dbReference>
<dbReference type="EMBL" id="QGLT01000002">
    <property type="protein sequence ID" value="PXZ00797.1"/>
    <property type="molecule type" value="Genomic_DNA"/>
</dbReference>
<dbReference type="Gene3D" id="3.40.50.300">
    <property type="entry name" value="P-loop containing nucleotide triphosphate hydrolases"/>
    <property type="match status" value="1"/>
</dbReference>
<evidence type="ECO:0000256" key="17">
    <source>
        <dbReference type="SAM" id="MobiDB-lite"/>
    </source>
</evidence>
<dbReference type="NCBIfam" id="TIGR00763">
    <property type="entry name" value="lon"/>
    <property type="match status" value="1"/>
</dbReference>
<dbReference type="InterPro" id="IPR014721">
    <property type="entry name" value="Ribsml_uS5_D2-typ_fold_subgr"/>
</dbReference>
<proteinExistence type="evidence at transcript level"/>
<dbReference type="PIRSF" id="PIRSF001174">
    <property type="entry name" value="Lon_proteas"/>
    <property type="match status" value="1"/>
</dbReference>
<dbReference type="SMART" id="SM00382">
    <property type="entry name" value="AAA"/>
    <property type="match status" value="1"/>
</dbReference>
<dbReference type="InterPro" id="IPR054594">
    <property type="entry name" value="Lon_lid"/>
</dbReference>
<dbReference type="Gene3D" id="1.20.5.5270">
    <property type="match status" value="1"/>
</dbReference>
<dbReference type="SUPFAM" id="SSF88697">
    <property type="entry name" value="PUA domain-like"/>
    <property type="match status" value="1"/>
</dbReference>
<evidence type="ECO:0000256" key="5">
    <source>
        <dbReference type="ARBA" id="ARBA00022801"/>
    </source>
</evidence>
<dbReference type="Proteomes" id="UP000247565">
    <property type="component" value="Unassembled WGS sequence"/>
</dbReference>
<dbReference type="InterPro" id="IPR008269">
    <property type="entry name" value="Lon_proteolytic"/>
</dbReference>
<evidence type="ECO:0000256" key="2">
    <source>
        <dbReference type="ARBA" id="ARBA00022490"/>
    </source>
</evidence>
<evidence type="ECO:0000259" key="19">
    <source>
        <dbReference type="PROSITE" id="PS51787"/>
    </source>
</evidence>
<dbReference type="PROSITE" id="PS01046">
    <property type="entry name" value="LON_SER"/>
    <property type="match status" value="1"/>
</dbReference>
<dbReference type="InterPro" id="IPR003593">
    <property type="entry name" value="AAA+_ATPase"/>
</dbReference>
<evidence type="ECO:0000256" key="13">
    <source>
        <dbReference type="PIRSR" id="PIRSR001174-2"/>
    </source>
</evidence>
<accession>A0A318MZD5</accession>
<keyword evidence="4 10" id="KW-0547">Nucleotide-binding</keyword>
<dbReference type="PROSITE" id="PS51787">
    <property type="entry name" value="LON_N"/>
    <property type="match status" value="1"/>
</dbReference>
<feature type="region of interest" description="Disordered" evidence="17">
    <location>
        <begin position="1"/>
        <end position="21"/>
    </location>
</feature>
<keyword evidence="3 10" id="KW-0645">Protease</keyword>
<dbReference type="Pfam" id="PF00004">
    <property type="entry name" value="AAA"/>
    <property type="match status" value="1"/>
</dbReference>
<dbReference type="InterPro" id="IPR015947">
    <property type="entry name" value="PUA-like_sf"/>
</dbReference>
<evidence type="ECO:0000313" key="20">
    <source>
        <dbReference type="EMBL" id="PXZ00797.1"/>
    </source>
</evidence>
<dbReference type="InterPro" id="IPR020568">
    <property type="entry name" value="Ribosomal_Su5_D2-typ_SF"/>
</dbReference>
<evidence type="ECO:0000256" key="16">
    <source>
        <dbReference type="SAM" id="Coils"/>
    </source>
</evidence>
<dbReference type="Gene3D" id="2.30.130.40">
    <property type="entry name" value="LON domain-like"/>
    <property type="match status" value="1"/>
</dbReference>
<dbReference type="Pfam" id="PF22667">
    <property type="entry name" value="Lon_lid"/>
    <property type="match status" value="1"/>
</dbReference>
<dbReference type="SUPFAM" id="SSF52540">
    <property type="entry name" value="P-loop containing nucleoside triphosphate hydrolases"/>
    <property type="match status" value="1"/>
</dbReference>
<comment type="function">
    <text evidence="10">ATP-dependent serine protease that mediates the selective degradation of mutant and abnormal proteins as well as certain short-lived regulatory proteins. Required for cellular homeostasis and for survival from DNA damage and developmental changes induced by stress. Degrades polypeptides processively to yield small peptide fragments that are 5 to 10 amino acids long. Binds to DNA in a double-stranded, site-specific manner.</text>
</comment>
<dbReference type="PRINTS" id="PR00830">
    <property type="entry name" value="ENDOLAPTASE"/>
</dbReference>
<dbReference type="SUPFAM" id="SSF54211">
    <property type="entry name" value="Ribosomal protein S5 domain 2-like"/>
    <property type="match status" value="1"/>
</dbReference>
<feature type="domain" description="Lon N-terminal" evidence="19">
    <location>
        <begin position="30"/>
        <end position="223"/>
    </location>
</feature>
<reference evidence="20 21" key="1">
    <citation type="submission" date="2018-05" db="EMBL/GenBank/DDBJ databases">
        <title>Reference genomes for bee gut microbiota database.</title>
        <authorList>
            <person name="Ellegaard K.M."/>
        </authorList>
    </citation>
    <scope>NUCLEOTIDE SEQUENCE [LARGE SCALE GENOMIC DNA]</scope>
    <source>
        <strain evidence="20 21">ESL0284</strain>
    </source>
</reference>
<dbReference type="GO" id="GO:0004176">
    <property type="term" value="F:ATP-dependent peptidase activity"/>
    <property type="evidence" value="ECO:0007669"/>
    <property type="project" value="UniProtKB-UniRule"/>
</dbReference>
<dbReference type="GO" id="GO:0005737">
    <property type="term" value="C:cytoplasm"/>
    <property type="evidence" value="ECO:0007669"/>
    <property type="project" value="UniProtKB-SubCell"/>
</dbReference>
<dbReference type="PANTHER" id="PTHR10046">
    <property type="entry name" value="ATP DEPENDENT LON PROTEASE FAMILY MEMBER"/>
    <property type="match status" value="1"/>
</dbReference>
<dbReference type="HAMAP" id="MF_01973">
    <property type="entry name" value="lon_bact"/>
    <property type="match status" value="1"/>
</dbReference>
<evidence type="ECO:0000256" key="4">
    <source>
        <dbReference type="ARBA" id="ARBA00022741"/>
    </source>
</evidence>
<evidence type="ECO:0000256" key="10">
    <source>
        <dbReference type="HAMAP-Rule" id="MF_01973"/>
    </source>
</evidence>
<protein>
    <recommendedName>
        <fullName evidence="10 11">Lon protease</fullName>
        <ecNumber evidence="10 11">3.4.21.53</ecNumber>
    </recommendedName>
    <alternativeName>
        <fullName evidence="10">ATP-dependent protease La</fullName>
    </alternativeName>
</protein>
<comment type="similarity">
    <text evidence="10 11 14 15">Belongs to the peptidase S16 family.</text>
</comment>
<dbReference type="FunFam" id="3.30.230.10:FF:000010">
    <property type="entry name" value="Lon protease"/>
    <property type="match status" value="1"/>
</dbReference>
<evidence type="ECO:0000256" key="9">
    <source>
        <dbReference type="ARBA" id="ARBA00050665"/>
    </source>
</evidence>
<dbReference type="InterPro" id="IPR027065">
    <property type="entry name" value="Lon_Prtase"/>
</dbReference>
<dbReference type="InterPro" id="IPR046336">
    <property type="entry name" value="Lon_prtase_N_sf"/>
</dbReference>
<dbReference type="SMART" id="SM00464">
    <property type="entry name" value="LON"/>
    <property type="match status" value="1"/>
</dbReference>
<dbReference type="Pfam" id="PF05362">
    <property type="entry name" value="Lon_C"/>
    <property type="match status" value="1"/>
</dbReference>
<comment type="subunit">
    <text evidence="10 11">Homohexamer. Organized in a ring with a central cavity.</text>
</comment>
<evidence type="ECO:0000256" key="8">
    <source>
        <dbReference type="ARBA" id="ARBA00023016"/>
    </source>
</evidence>
<evidence type="ECO:0000256" key="7">
    <source>
        <dbReference type="ARBA" id="ARBA00022840"/>
    </source>
</evidence>
<evidence type="ECO:0000259" key="18">
    <source>
        <dbReference type="PROSITE" id="PS51786"/>
    </source>
</evidence>
<dbReference type="Gene3D" id="1.10.8.60">
    <property type="match status" value="1"/>
</dbReference>
<gene>
    <name evidence="10" type="primary">lon</name>
    <name evidence="20" type="ORF">DK869_05250</name>
</gene>
<keyword evidence="21" id="KW-1185">Reference proteome</keyword>
<organism evidence="20 21">
    <name type="scientific">Commensalibacter melissae</name>
    <dbReference type="NCBI Taxonomy" id="2070537"/>
    <lineage>
        <taxon>Bacteria</taxon>
        <taxon>Pseudomonadati</taxon>
        <taxon>Pseudomonadota</taxon>
        <taxon>Alphaproteobacteria</taxon>
        <taxon>Acetobacterales</taxon>
        <taxon>Acetobacteraceae</taxon>
    </lineage>
</organism>
<comment type="caution">
    <text evidence="20">The sequence shown here is derived from an EMBL/GenBank/DDBJ whole genome shotgun (WGS) entry which is preliminary data.</text>
</comment>
<feature type="domain" description="Lon proteolytic" evidence="18">
    <location>
        <begin position="610"/>
        <end position="791"/>
    </location>
</feature>
<evidence type="ECO:0000256" key="6">
    <source>
        <dbReference type="ARBA" id="ARBA00022825"/>
    </source>
</evidence>
<dbReference type="InterPro" id="IPR003111">
    <property type="entry name" value="Lon_prtase_N"/>
</dbReference>
<dbReference type="EC" id="3.4.21.53" evidence="10 11"/>
<dbReference type="Gene3D" id="1.20.58.1480">
    <property type="match status" value="1"/>
</dbReference>
<dbReference type="GO" id="GO:0016887">
    <property type="term" value="F:ATP hydrolysis activity"/>
    <property type="evidence" value="ECO:0007669"/>
    <property type="project" value="UniProtKB-UniRule"/>
</dbReference>
<dbReference type="FunFam" id="3.40.50.300:FF:000021">
    <property type="entry name" value="Lon protease homolog"/>
    <property type="match status" value="1"/>
</dbReference>